<reference evidence="1 2" key="1">
    <citation type="journal article" date="2011" name="Nat. Biotechnol.">
        <title>Comparative genomic analysis of the thermophilic biomass-degrading fungi Myceliophthora thermophila and Thielavia terrestris.</title>
        <authorList>
            <person name="Berka R.M."/>
            <person name="Grigoriev I.V."/>
            <person name="Otillar R."/>
            <person name="Salamov A."/>
            <person name="Grimwood J."/>
            <person name="Reid I."/>
            <person name="Ishmael N."/>
            <person name="John T."/>
            <person name="Darmond C."/>
            <person name="Moisan M.-C."/>
            <person name="Henrissat B."/>
            <person name="Coutinho P.M."/>
            <person name="Lombard V."/>
            <person name="Natvig D.O."/>
            <person name="Lindquist E."/>
            <person name="Schmutz J."/>
            <person name="Lucas S."/>
            <person name="Harris P."/>
            <person name="Powlowski J."/>
            <person name="Bellemare A."/>
            <person name="Taylor D."/>
            <person name="Butler G."/>
            <person name="de Vries R.P."/>
            <person name="Allijn I.E."/>
            <person name="van den Brink J."/>
            <person name="Ushinsky S."/>
            <person name="Storms R."/>
            <person name="Powell A.J."/>
            <person name="Paulsen I.T."/>
            <person name="Elbourne L.D.H."/>
            <person name="Baker S.E."/>
            <person name="Magnuson J."/>
            <person name="LaBoissiere S."/>
            <person name="Clutterbuck A.J."/>
            <person name="Martinez D."/>
            <person name="Wogulis M."/>
            <person name="de Leon A.L."/>
            <person name="Rey M.W."/>
            <person name="Tsang A."/>
        </authorList>
    </citation>
    <scope>NUCLEOTIDE SEQUENCE [LARGE SCALE GENOMIC DNA]</scope>
    <source>
        <strain evidence="2">ATCC 42464 / BCRC 31852 / DSM 1799</strain>
    </source>
</reference>
<dbReference type="PANTHER" id="PTHR36847:SF1">
    <property type="entry name" value="AMIDOLIGASE ENZYME"/>
    <property type="match status" value="1"/>
</dbReference>
<dbReference type="Pfam" id="PF12224">
    <property type="entry name" value="Amidoligase_2"/>
    <property type="match status" value="1"/>
</dbReference>
<dbReference type="Proteomes" id="UP000007322">
    <property type="component" value="Chromosome 3"/>
</dbReference>
<dbReference type="RefSeq" id="XP_003663464.1">
    <property type="nucleotide sequence ID" value="XM_003663416.1"/>
</dbReference>
<dbReference type="PANTHER" id="PTHR36847">
    <property type="entry name" value="AMIDOLIGASE ENZYME"/>
    <property type="match status" value="1"/>
</dbReference>
<evidence type="ECO:0000313" key="1">
    <source>
        <dbReference type="EMBL" id="AEO58219.1"/>
    </source>
</evidence>
<dbReference type="eggNOG" id="ENOG502SUNA">
    <property type="taxonomic scope" value="Eukaryota"/>
</dbReference>
<dbReference type="GeneID" id="11509420"/>
<evidence type="ECO:0000313" key="2">
    <source>
        <dbReference type="Proteomes" id="UP000007322"/>
    </source>
</evidence>
<dbReference type="InterPro" id="IPR022025">
    <property type="entry name" value="Amidoligase_2"/>
</dbReference>
<dbReference type="HOGENOM" id="CLU_057716_0_0_1"/>
<dbReference type="KEGG" id="mtm:MYCTH_2118656"/>
<dbReference type="EMBL" id="CP003004">
    <property type="protein sequence ID" value="AEO58219.1"/>
    <property type="molecule type" value="Genomic_DNA"/>
</dbReference>
<protein>
    <submittedName>
        <fullName evidence="1">Uncharacterized protein</fullName>
    </submittedName>
</protein>
<keyword evidence="2" id="KW-1185">Reference proteome</keyword>
<gene>
    <name evidence="1" type="ORF">MYCTH_2118656</name>
</gene>
<name>G2QCU8_THET4</name>
<dbReference type="InParanoid" id="G2QCU8"/>
<proteinExistence type="predicted"/>
<dbReference type="VEuPathDB" id="FungiDB:MYCTH_2118656"/>
<sequence length="359" mass="40752">MDGSQTFDQPGLRFGVEIELVVKSKSRNHADFRSLAMEICLHLEKSRIPSHVACLSQKADVTKSYQKWIQNSTLPSNPAENLFGVELVSSIFYTQQRHKWIPELRETWRVLESGFEVHATKECSTHVHLSPASGPWTLSAARGVAKEAIFFERCIDGLMPGHRHINPYCTSNRWNAVYGGPDMPQIFDDLSRAESLADLGERMCWCSRDSVHARQTLHQDDFVHPHFRWNLTALTESRTRTIEFRQPPASRNARDTLAWILFAACLTRWASERADAALNPAETPEIADLYRYVGAGAHVSVVPDDMLALLEGLFRSAKPLPAPRHDLKGMTEEEMDELKTEAKRKGMSLEKYKALFAYE</sequence>
<dbReference type="AlphaFoldDB" id="G2QCU8"/>
<dbReference type="OMA" id="REREHRC"/>
<accession>G2QCU8</accession>
<organism evidence="1 2">
    <name type="scientific">Thermothelomyces thermophilus (strain ATCC 42464 / BCRC 31852 / DSM 1799)</name>
    <name type="common">Sporotrichum thermophile</name>
    <dbReference type="NCBI Taxonomy" id="573729"/>
    <lineage>
        <taxon>Eukaryota</taxon>
        <taxon>Fungi</taxon>
        <taxon>Dikarya</taxon>
        <taxon>Ascomycota</taxon>
        <taxon>Pezizomycotina</taxon>
        <taxon>Sordariomycetes</taxon>
        <taxon>Sordariomycetidae</taxon>
        <taxon>Sordariales</taxon>
        <taxon>Chaetomiaceae</taxon>
        <taxon>Thermothelomyces</taxon>
    </lineage>
</organism>
<dbReference type="OrthoDB" id="5291055at2759"/>